<evidence type="ECO:0008006" key="4">
    <source>
        <dbReference type="Google" id="ProtNLM"/>
    </source>
</evidence>
<evidence type="ECO:0000313" key="3">
    <source>
        <dbReference type="Proteomes" id="UP000288246"/>
    </source>
</evidence>
<keyword evidence="1" id="KW-0812">Transmembrane</keyword>
<accession>A0A401UXQ4</accession>
<dbReference type="Gene3D" id="2.60.40.740">
    <property type="match status" value="1"/>
</dbReference>
<dbReference type="PANTHER" id="PTHR34720:SF9">
    <property type="entry name" value="BLR4714 PROTEIN"/>
    <property type="match status" value="1"/>
</dbReference>
<dbReference type="Gene3D" id="2.60.40.3440">
    <property type="match status" value="6"/>
</dbReference>
<dbReference type="RefSeq" id="WP_124341949.1">
    <property type="nucleotide sequence ID" value="NZ_BHYL01000067.1"/>
</dbReference>
<dbReference type="Gene3D" id="2.60.40.2810">
    <property type="match status" value="3"/>
</dbReference>
<dbReference type="SUPFAM" id="SSF49401">
    <property type="entry name" value="Bacterial adhesins"/>
    <property type="match status" value="1"/>
</dbReference>
<keyword evidence="3" id="KW-1185">Reference proteome</keyword>
<feature type="transmembrane region" description="Helical" evidence="1">
    <location>
        <begin position="1399"/>
        <end position="1419"/>
    </location>
</feature>
<dbReference type="NCBIfam" id="NF012211">
    <property type="entry name" value="tand_rpt_95"/>
    <property type="match status" value="9"/>
</dbReference>
<organism evidence="2 3">
    <name type="scientific">Cellulomonas algicola</name>
    <dbReference type="NCBI Taxonomy" id="2071633"/>
    <lineage>
        <taxon>Bacteria</taxon>
        <taxon>Bacillati</taxon>
        <taxon>Actinomycetota</taxon>
        <taxon>Actinomycetes</taxon>
        <taxon>Micrococcales</taxon>
        <taxon>Cellulomonadaceae</taxon>
        <taxon>Cellulomonas</taxon>
    </lineage>
</organism>
<name>A0A401UXQ4_9CELL</name>
<gene>
    <name evidence="2" type="ORF">CTKZ_09740</name>
</gene>
<comment type="caution">
    <text evidence="2">The sequence shown here is derived from an EMBL/GenBank/DDBJ whole genome shotgun (WGS) entry which is preliminary data.</text>
</comment>
<dbReference type="PANTHER" id="PTHR34720">
    <property type="entry name" value="MICROCYSTIN DEPENDENT PROTEIN"/>
    <property type="match status" value="1"/>
</dbReference>
<evidence type="ECO:0000313" key="2">
    <source>
        <dbReference type="EMBL" id="GCD19412.1"/>
    </source>
</evidence>
<keyword evidence="1" id="KW-0472">Membrane</keyword>
<dbReference type="Proteomes" id="UP000288246">
    <property type="component" value="Unassembled WGS sequence"/>
</dbReference>
<sequence>MPTGPLAPSAPPTGARRPARRTTALAVLVALLLAPLTALGLASPAAAATVRAFTPVFSANTNGDILMAANTLMTCNATSGTNYTNCAAARASSVNQAYSNNDFTAQFVNDDADASTFNASSATLTVPENGSVLFAALVWGGRTETANATWSNSALRGNVKLKVPGSATYRDLTASQVDVNTSDNGYQSYLDVTGLVATAGSGVYTVANVQSTTGTTDDYAGWSLVVAVADPAAPARNLTVFTGFGSVASGNGMPTFTVSGFLTPPSGPVKTTLGAVTYEGDMGLTGDAFRLNSTTISDALNPATNPFNSSISRHGVAVPGRSPSYSNQLGFDADLFNADGILPNGATSANLTLTTGGETFYPGVVTFATELYDPKLLGVKSVEDVNGGLVEPGDVLRYTVPVQNIGLDTASDSRFFDAIPTGTTYVPGSLVVDTVRQTDAAGDGDVGHYDGSQNGHVIAYLGSGATSVHGGDVPVSASGSTAQHTVVFDVRVNADARDTQKIVNSAAMTYRGATTYAAAASASNVLLNPVVTTPLPGVNRPPVAQPHVLTFTPGPSQRRLDIDVLANDSDPDGDVLTVVAVTDTAGGTAEILPDGRIRYTPRDDFAGRDVFTYTIQDPGGYRATTSVQIEVLNTAPNAVADTATTRGATPVDVDVLVNDTDPNGDTLRLRSAGPTSANGGTVTVLDGDTVTYTPRAGFKGTDTFEYVVEDSRGLTDTAVVTVTVTNNAPVAVADSYTVNTGATRSISVLANDTDADGDPLTAVLVTGPAHGTLTLNPNGTGTYTPSGSYRGTDSFTYRVSDGTAQSTVVTVTFTVNGAPTAGDDTATVAAGQTSVDVDVLTNDADAEGDLTVTVTGAPAHGTTAVQADGTVRYTPSTGWAGTDRFTYTVTDEGGLTDTAEVVVTVANTPPVAVDDTASTATNTSASHVAVLANDTDVNVTAGVPGQSLRIVSATADRGTVDVETDGTLSVHPPTGFSGTIVVTYTVGDGAGGTDVGELRVTVANGSPSAVADGPVTTPTDRSVLVDVLDNDTDPNTADVLSIVPGSVTTPRDSGGTARGTAAIENGEVRYTPPTGWAGTVTFTYDVTDGDVTATGTVTVTVANAAPVAVDDTASTASGTPVTVDVLGDDTDANIPGTDQVLVVTGATADNGATVVVETDGRLTVTPAAGFAGDVTVTYTVSDGAGGTDTGTLVVTVANAAPVAPAVTGTTPYATPVELDLLDGVTDANGDPLTVTVGTPTGADGTTRGTVTVTNGVATYTPPAGFSGTVTFTYTVDDGTDTTTATVTVTVGNAAPVVVKAPSGGTKVTTGTGTSVTIDVLADVTDPDGGTVTVVDVTQPSSGVVAIVDGKLVYTPAPGFTGTVTFTYTVVDDQGARTTGTVTVEVVDGRAALATTGAEVATVGGAALLLLALGATLVAVRRRRAVTTA</sequence>
<dbReference type="InterPro" id="IPR008966">
    <property type="entry name" value="Adhesion_dom_sf"/>
</dbReference>
<proteinExistence type="predicted"/>
<evidence type="ECO:0000256" key="1">
    <source>
        <dbReference type="SAM" id="Phobius"/>
    </source>
</evidence>
<dbReference type="EMBL" id="BHYL01000067">
    <property type="protein sequence ID" value="GCD19412.1"/>
    <property type="molecule type" value="Genomic_DNA"/>
</dbReference>
<keyword evidence="1" id="KW-1133">Transmembrane helix</keyword>
<reference evidence="2 3" key="1">
    <citation type="submission" date="2018-11" db="EMBL/GenBank/DDBJ databases">
        <title>Draft genome sequence of Cellulomonas takizawaensis strain TKZ-21.</title>
        <authorList>
            <person name="Yamamura H."/>
            <person name="Hayashi T."/>
            <person name="Hamada M."/>
            <person name="Serisawa Y."/>
            <person name="Matsuyama K."/>
            <person name="Nakagawa Y."/>
            <person name="Otoguro M."/>
            <person name="Yanagida F."/>
            <person name="Hayakawa M."/>
        </authorList>
    </citation>
    <scope>NUCLEOTIDE SEQUENCE [LARGE SCALE GENOMIC DNA]</scope>
    <source>
        <strain evidence="2 3">TKZ-21</strain>
    </source>
</reference>
<protein>
    <recommendedName>
        <fullName evidence="4">Tandem-95 repeat protein</fullName>
    </recommendedName>
</protein>
<dbReference type="Pfam" id="PF17963">
    <property type="entry name" value="Big_9"/>
    <property type="match status" value="9"/>
</dbReference>